<dbReference type="Gene3D" id="1.20.1740.10">
    <property type="entry name" value="Amino acid/polyamine transporter I"/>
    <property type="match status" value="1"/>
</dbReference>
<evidence type="ECO:0000313" key="2">
    <source>
        <dbReference type="EMBL" id="THC93838.1"/>
    </source>
</evidence>
<sequence>MPASASRQFRSFSRDRRIPRWRIWSKVTKHTAIPTYTVLVTSTVGCLLNLIDVGSGLRIGMINTAGAKLDSGPFRLPGIWDILVNIFSLVYVLIATFSVFGFRSTM</sequence>
<proteinExistence type="predicted"/>
<keyword evidence="1" id="KW-0472">Membrane</keyword>
<feature type="transmembrane region" description="Helical" evidence="1">
    <location>
        <begin position="32"/>
        <end position="51"/>
    </location>
</feature>
<dbReference type="Proteomes" id="UP000308092">
    <property type="component" value="Unassembled WGS sequence"/>
</dbReference>
<feature type="transmembrane region" description="Helical" evidence="1">
    <location>
        <begin position="82"/>
        <end position="102"/>
    </location>
</feature>
<evidence type="ECO:0000256" key="1">
    <source>
        <dbReference type="SAM" id="Phobius"/>
    </source>
</evidence>
<reference evidence="2 3" key="1">
    <citation type="submission" date="2019-03" db="EMBL/GenBank/DDBJ databases">
        <title>The genome sequence of a newly discovered highly antifungal drug resistant Aspergillus species, Aspergillus tanneri NIH 1004.</title>
        <authorList>
            <person name="Mounaud S."/>
            <person name="Singh I."/>
            <person name="Joardar V."/>
            <person name="Pakala S."/>
            <person name="Pakala S."/>
            <person name="Venepally P."/>
            <person name="Hoover J."/>
            <person name="Nierman W."/>
            <person name="Chung J."/>
            <person name="Losada L."/>
        </authorList>
    </citation>
    <scope>NUCLEOTIDE SEQUENCE [LARGE SCALE GENOMIC DNA]</scope>
    <source>
        <strain evidence="2 3">NIH1004</strain>
    </source>
</reference>
<name>A0A4S3JHB0_9EURO</name>
<dbReference type="EMBL" id="SOSA01000241">
    <property type="protein sequence ID" value="THC93838.1"/>
    <property type="molecule type" value="Genomic_DNA"/>
</dbReference>
<gene>
    <name evidence="2" type="ORF">EYZ11_006690</name>
</gene>
<comment type="caution">
    <text evidence="2">The sequence shown here is derived from an EMBL/GenBank/DDBJ whole genome shotgun (WGS) entry which is preliminary data.</text>
</comment>
<protein>
    <submittedName>
        <fullName evidence="2">Uncharacterized protein</fullName>
    </submittedName>
</protein>
<accession>A0A4S3JHB0</accession>
<keyword evidence="1" id="KW-1133">Transmembrane helix</keyword>
<organism evidence="2 3">
    <name type="scientific">Aspergillus tanneri</name>
    <dbReference type="NCBI Taxonomy" id="1220188"/>
    <lineage>
        <taxon>Eukaryota</taxon>
        <taxon>Fungi</taxon>
        <taxon>Dikarya</taxon>
        <taxon>Ascomycota</taxon>
        <taxon>Pezizomycotina</taxon>
        <taxon>Eurotiomycetes</taxon>
        <taxon>Eurotiomycetidae</taxon>
        <taxon>Eurotiales</taxon>
        <taxon>Aspergillaceae</taxon>
        <taxon>Aspergillus</taxon>
        <taxon>Aspergillus subgen. Circumdati</taxon>
    </lineage>
</organism>
<dbReference type="STRING" id="1220188.A0A4S3JHB0"/>
<dbReference type="AlphaFoldDB" id="A0A4S3JHB0"/>
<evidence type="ECO:0000313" key="3">
    <source>
        <dbReference type="Proteomes" id="UP000308092"/>
    </source>
</evidence>
<keyword evidence="3" id="KW-1185">Reference proteome</keyword>
<keyword evidence="1" id="KW-0812">Transmembrane</keyword>
<dbReference type="VEuPathDB" id="FungiDB:EYZ11_006690"/>